<dbReference type="Pfam" id="PF00128">
    <property type="entry name" value="Alpha-amylase"/>
    <property type="match status" value="1"/>
</dbReference>
<dbReference type="PANTHER" id="PTHR10357:SF179">
    <property type="entry name" value="NEUTRAL AND BASIC AMINO ACID TRANSPORT PROTEIN RBAT"/>
    <property type="match status" value="1"/>
</dbReference>
<reference evidence="3 4" key="1">
    <citation type="submission" date="2016-11" db="EMBL/GenBank/DDBJ databases">
        <title>Study of marine rhodopsin-containing bacteria.</title>
        <authorList>
            <person name="Yoshizawa S."/>
            <person name="Kumagai Y."/>
            <person name="Kogure K."/>
        </authorList>
    </citation>
    <scope>NUCLEOTIDE SEQUENCE [LARGE SCALE GENOMIC DNA]</scope>
    <source>
        <strain evidence="3 4">SAORIC-28</strain>
    </source>
</reference>
<feature type="domain" description="Glycosyl hydrolase family 13 catalytic" evidence="2">
    <location>
        <begin position="366"/>
        <end position="738"/>
    </location>
</feature>
<dbReference type="SUPFAM" id="SSF81296">
    <property type="entry name" value="E set domains"/>
    <property type="match status" value="1"/>
</dbReference>
<organism evidence="3 4">
    <name type="scientific">Rubrivirga marina</name>
    <dbReference type="NCBI Taxonomy" id="1196024"/>
    <lineage>
        <taxon>Bacteria</taxon>
        <taxon>Pseudomonadati</taxon>
        <taxon>Rhodothermota</taxon>
        <taxon>Rhodothermia</taxon>
        <taxon>Rhodothermales</taxon>
        <taxon>Rubricoccaceae</taxon>
        <taxon>Rubrivirga</taxon>
    </lineage>
</organism>
<evidence type="ECO:0000313" key="3">
    <source>
        <dbReference type="EMBL" id="PAP76568.1"/>
    </source>
</evidence>
<dbReference type="Proteomes" id="UP000216339">
    <property type="component" value="Unassembled WGS sequence"/>
</dbReference>
<dbReference type="SUPFAM" id="SSF51445">
    <property type="entry name" value="(Trans)glycosidases"/>
    <property type="match status" value="1"/>
</dbReference>
<dbReference type="CDD" id="cd11350">
    <property type="entry name" value="AmyAc_4"/>
    <property type="match status" value="1"/>
</dbReference>
<evidence type="ECO:0000313" key="4">
    <source>
        <dbReference type="Proteomes" id="UP000216339"/>
    </source>
</evidence>
<comment type="caution">
    <text evidence="3">The sequence shown here is derived from an EMBL/GenBank/DDBJ whole genome shotgun (WGS) entry which is preliminary data.</text>
</comment>
<dbReference type="GO" id="GO:0009313">
    <property type="term" value="P:oligosaccharide catabolic process"/>
    <property type="evidence" value="ECO:0007669"/>
    <property type="project" value="TreeGrafter"/>
</dbReference>
<dbReference type="InterPro" id="IPR017853">
    <property type="entry name" value="GH"/>
</dbReference>
<dbReference type="GO" id="GO:0004556">
    <property type="term" value="F:alpha-amylase activity"/>
    <property type="evidence" value="ECO:0007669"/>
    <property type="project" value="TreeGrafter"/>
</dbReference>
<dbReference type="InterPro" id="IPR013783">
    <property type="entry name" value="Ig-like_fold"/>
</dbReference>
<feature type="chain" id="PRO_5012402483" description="Glycosyl hydrolase family 13 catalytic domain-containing protein" evidence="1">
    <location>
        <begin position="25"/>
        <end position="966"/>
    </location>
</feature>
<dbReference type="AlphaFoldDB" id="A0A271IZZ7"/>
<name>A0A271IZZ7_9BACT</name>
<sequence>MRPFLLLALLASALVPVGSAPASAQSVDVTFRFLPDLTTPPISPVSRAFVPGSFNDWGPNSSGVIAAGAPSQAAYEPALAEYRYTTTLQAGQSYAYKVHVHRNAAGTDYVWLTDPLGTETTGPNNDSVVRVEDPFVFQIAREQSGTAEVRAVSAGVFGTAAVAAVTFTVNETTYTDGIEDTGDGVYRLVLPEAVAPGAFVRVEATDAEGRTARAEVGAIPPEVTDAPVPEGLEDGITYDPADPTRAWLVLRAPDKQFVYALGDFNGWTADEDALMFRDTTDPLGTRWWIEVTGLTPGVESTFQYWVDGTTYVADPYTTKVYFPGEPGYPDEAVDFDVGVLTPGASAFPWTDQDFVAPAQEDLVIYELLVRDFLRDHSFTALADTLDYLERLGVNAIELMPVSEFDGDESWGYNPAFHLALDKYYGTPDEFKAFVDAAHARGMAVILDVVYNHATNRSPLVRLYNGGGYGDPSPGNPYFNATIPDPFVFFPADFDHTNPLTQLWLDKANRFWLDEYHVDGYRFDYTGGFMPSGEFFSYNVPRIELLERMMGELWATNPDALIILEHLVENGQEYRRLADYRAPGSTRPGPLLWHNMNRAYNQGSMGYPTATDFPSALTETYTPSWFGGVPVANVVTYMESHDEQWMMYRNEAYGNSAGAYDVTDLFTALDRQRLAGVFLFTVPGPRMIWQFGELGYGAGPGECLVNGDYPGECPNGVPGRVANKPIRWDYWSDSAQPFRNGYSGTLTAADETERRERRELYATWAALLDLRSNYDIFRSPDTEVTTRLGRVPDRWIRLSLPDAPAGQPTEAVIFGNFGVTEQSVTLTFDEAGTWYDYFDDSEAGLQAGVHTVTLRPGEYHVWTDVDVPSPEGDLGAVAEEGGPGDLAPARIVAHPNPTAGRLALRITTHDPVEAPMEVFDMLGRRVRSVPMPLATGSTSVEVDTDGLPAGVYVVRWGRHTTTVSIVR</sequence>
<dbReference type="EMBL" id="MQWD01000001">
    <property type="protein sequence ID" value="PAP76568.1"/>
    <property type="molecule type" value="Genomic_DNA"/>
</dbReference>
<dbReference type="InterPro" id="IPR026444">
    <property type="entry name" value="Secre_tail"/>
</dbReference>
<feature type="signal peptide" evidence="1">
    <location>
        <begin position="1"/>
        <end position="24"/>
    </location>
</feature>
<dbReference type="Gene3D" id="2.60.40.10">
    <property type="entry name" value="Immunoglobulins"/>
    <property type="match status" value="1"/>
</dbReference>
<dbReference type="Gene3D" id="3.20.20.80">
    <property type="entry name" value="Glycosidases"/>
    <property type="match status" value="1"/>
</dbReference>
<evidence type="ECO:0000259" key="2">
    <source>
        <dbReference type="SMART" id="SM00642"/>
    </source>
</evidence>
<keyword evidence="4" id="KW-1185">Reference proteome</keyword>
<dbReference type="InterPro" id="IPR006047">
    <property type="entry name" value="GH13_cat_dom"/>
</dbReference>
<dbReference type="SMART" id="SM00642">
    <property type="entry name" value="Aamy"/>
    <property type="match status" value="1"/>
</dbReference>
<dbReference type="InterPro" id="IPR014756">
    <property type="entry name" value="Ig_E-set"/>
</dbReference>
<protein>
    <recommendedName>
        <fullName evidence="2">Glycosyl hydrolase family 13 catalytic domain-containing protein</fullName>
    </recommendedName>
</protein>
<dbReference type="NCBIfam" id="TIGR04183">
    <property type="entry name" value="Por_Secre_tail"/>
    <property type="match status" value="1"/>
</dbReference>
<gene>
    <name evidence="3" type="ORF">BSZ37_08995</name>
</gene>
<proteinExistence type="predicted"/>
<dbReference type="PANTHER" id="PTHR10357">
    <property type="entry name" value="ALPHA-AMYLASE FAMILY MEMBER"/>
    <property type="match status" value="1"/>
</dbReference>
<accession>A0A271IZZ7</accession>
<evidence type="ECO:0000256" key="1">
    <source>
        <dbReference type="SAM" id="SignalP"/>
    </source>
</evidence>
<dbReference type="RefSeq" id="WP_095510225.1">
    <property type="nucleotide sequence ID" value="NZ_MQWD01000001.1"/>
</dbReference>
<keyword evidence="1" id="KW-0732">Signal</keyword>
<dbReference type="OrthoDB" id="9761875at2"/>